<proteinExistence type="predicted"/>
<keyword evidence="2" id="KW-1133">Transmembrane helix</keyword>
<dbReference type="STRING" id="1618671.UY67_C0009G0006"/>
<keyword evidence="2" id="KW-0812">Transmembrane</keyword>
<name>A0A0G1X032_9BACT</name>
<reference evidence="3 4" key="1">
    <citation type="journal article" date="2015" name="Nature">
        <title>rRNA introns, odd ribosomes, and small enigmatic genomes across a large radiation of phyla.</title>
        <authorList>
            <person name="Brown C.T."/>
            <person name="Hug L.A."/>
            <person name="Thomas B.C."/>
            <person name="Sharon I."/>
            <person name="Castelle C.J."/>
            <person name="Singh A."/>
            <person name="Wilkins M.J."/>
            <person name="Williams K.H."/>
            <person name="Banfield J.F."/>
        </authorList>
    </citation>
    <scope>NUCLEOTIDE SEQUENCE [LARGE SCALE GENOMIC DNA]</scope>
</reference>
<evidence type="ECO:0000313" key="3">
    <source>
        <dbReference type="EMBL" id="KKW24200.1"/>
    </source>
</evidence>
<evidence type="ECO:0000256" key="1">
    <source>
        <dbReference type="SAM" id="MobiDB-lite"/>
    </source>
</evidence>
<organism evidence="3 4">
    <name type="scientific">Candidatus Kaiserbacteria bacterium GW2011_GWA2_52_12</name>
    <dbReference type="NCBI Taxonomy" id="1618671"/>
    <lineage>
        <taxon>Bacteria</taxon>
        <taxon>Candidatus Kaiseribacteriota</taxon>
    </lineage>
</organism>
<feature type="compositionally biased region" description="Polar residues" evidence="1">
    <location>
        <begin position="64"/>
        <end position="73"/>
    </location>
</feature>
<keyword evidence="2" id="KW-0472">Membrane</keyword>
<protein>
    <submittedName>
        <fullName evidence="3">Uncharacterized protein</fullName>
    </submittedName>
</protein>
<feature type="region of interest" description="Disordered" evidence="1">
    <location>
        <begin position="56"/>
        <end position="89"/>
    </location>
</feature>
<dbReference type="Proteomes" id="UP000034273">
    <property type="component" value="Unassembled WGS sequence"/>
</dbReference>
<evidence type="ECO:0000313" key="4">
    <source>
        <dbReference type="Proteomes" id="UP000034273"/>
    </source>
</evidence>
<gene>
    <name evidence="3" type="ORF">UY67_C0009G0006</name>
</gene>
<feature type="transmembrane region" description="Helical" evidence="2">
    <location>
        <begin position="31"/>
        <end position="49"/>
    </location>
</feature>
<accession>A0A0G1X032</accession>
<dbReference type="AlphaFoldDB" id="A0A0G1X032"/>
<evidence type="ECO:0000256" key="2">
    <source>
        <dbReference type="SAM" id="Phobius"/>
    </source>
</evidence>
<dbReference type="EMBL" id="LCQW01000009">
    <property type="protein sequence ID" value="KKW24200.1"/>
    <property type="molecule type" value="Genomic_DNA"/>
</dbReference>
<sequence length="89" mass="9579">MTIDALIMLAGALVAVLPFLGFPSSWDTVLFFILGVFVFALGVVVRRLGIASGKVERRPAKNPTMFSESQPASRSGFEMPNVPHDEVAS</sequence>
<comment type="caution">
    <text evidence="3">The sequence shown here is derived from an EMBL/GenBank/DDBJ whole genome shotgun (WGS) entry which is preliminary data.</text>
</comment>